<evidence type="ECO:0000256" key="5">
    <source>
        <dbReference type="ARBA" id="ARBA00023242"/>
    </source>
</evidence>
<protein>
    <recommendedName>
        <fullName evidence="9">Mis6 domain protein</fullName>
    </recommendedName>
</protein>
<dbReference type="STRING" id="69771.A0A1V6PGF5"/>
<reference evidence="8" key="1">
    <citation type="journal article" date="2017" name="Nat. Microbiol.">
        <title>Global analysis of biosynthetic gene clusters reveals vast potential of secondary metabolite production in Penicillium species.</title>
        <authorList>
            <person name="Nielsen J.C."/>
            <person name="Grijseels S."/>
            <person name="Prigent S."/>
            <person name="Ji B."/>
            <person name="Dainat J."/>
            <person name="Nielsen K.F."/>
            <person name="Frisvad J.C."/>
            <person name="Workman M."/>
            <person name="Nielsen J."/>
        </authorList>
    </citation>
    <scope>NUCLEOTIDE SEQUENCE [LARGE SCALE GENOMIC DNA]</scope>
    <source>
        <strain evidence="8">IBT 11843</strain>
    </source>
</reference>
<evidence type="ECO:0000256" key="2">
    <source>
        <dbReference type="ARBA" id="ARBA00004584"/>
    </source>
</evidence>
<evidence type="ECO:0000313" key="7">
    <source>
        <dbReference type="EMBL" id="OQD75742.1"/>
    </source>
</evidence>
<comment type="similarity">
    <text evidence="3">Belongs to the CENP-I/CTF3 family.</text>
</comment>
<sequence>MGSYVEAFIERVAGQSQPSGLLDALEHLEAVANVPPKQRYTDAGELANTIASDAYESGIPQIALGRLLKVLTTKNNLDQGTVTALIKNLYPQERVISKHVTQVVCCLGPSKSKPSPATQALLVRWLILAYDLLEDKTHLGKLRKHVKPFRIQALMELIQNSGGDEKELLSLLRIFKNYYPEIIIGDVGGSRRNALFFKHPDPEWSSYAKLLQDQNMDSTQQSSHQVTHRGTVKRSKMEVVIPVLQTSRVSSKHTSLEEIRDVDHFVENIEKIELPNQIISTLGDAMAQKYLYLTRSETANHRLDEWLRSFLEDRLEQIREGDEDEPETLSYVLSFVEEYAAYTKLLLSSVRSFLRSYLQIWNGRDNRYQILRLLRYLPIEPLESLRGELLSPLESSMMNASPSSQGALVDLLDFYTSLITEWGVKLRNQPSISEESVSLSEVIKHAELLASSMLELAAIVDDNQDKARPMMLSVLEFYRSLANLFSHASQNAKIRLTVPPAPTVYTIVFTPSIATISILNSILAGYKSSFEASLTSKVIKPPKPSEPLYKAELVSQFNGYVMDMCNLVWRNRALNTEDPNALGCLIPQASVETFTNYIRNVKDASRHYDRESAFNTTLPSIFSLSHHPAFCNLSAACFADLEESQQIPEHRPKLRKPVTQKVLQALEQEGGARVSWQEYRVHMLDWLEAIGSRGTSNLMRSTMKALRKE</sequence>
<comment type="subcellular location">
    <subcellularLocation>
        <location evidence="2">Chromosome</location>
        <location evidence="2">Centromere</location>
    </subcellularLocation>
    <subcellularLocation>
        <location evidence="1">Nucleus</location>
    </subcellularLocation>
</comment>
<keyword evidence="5" id="KW-0539">Nucleus</keyword>
<keyword evidence="6" id="KW-0137">Centromere</keyword>
<dbReference type="Pfam" id="PF07778">
    <property type="entry name" value="CENP-I"/>
    <property type="match status" value="2"/>
</dbReference>
<dbReference type="OrthoDB" id="378564at2759"/>
<dbReference type="GO" id="GO:0005634">
    <property type="term" value="C:nucleus"/>
    <property type="evidence" value="ECO:0007669"/>
    <property type="project" value="UniProtKB-SubCell"/>
</dbReference>
<dbReference type="OMA" id="RVFKNYY"/>
<dbReference type="CDD" id="cd22647">
    <property type="entry name" value="CTF3_NTD_HEAT"/>
    <property type="match status" value="1"/>
</dbReference>
<evidence type="ECO:0000256" key="3">
    <source>
        <dbReference type="ARBA" id="ARBA00005470"/>
    </source>
</evidence>
<dbReference type="GO" id="GO:0000939">
    <property type="term" value="C:inner kinetochore"/>
    <property type="evidence" value="ECO:0007669"/>
    <property type="project" value="TreeGrafter"/>
</dbReference>
<keyword evidence="8" id="KW-1185">Reference proteome</keyword>
<evidence type="ECO:0008006" key="9">
    <source>
        <dbReference type="Google" id="ProtNLM"/>
    </source>
</evidence>
<evidence type="ECO:0000313" key="8">
    <source>
        <dbReference type="Proteomes" id="UP000191522"/>
    </source>
</evidence>
<name>A0A1V6PGF5_PENDC</name>
<comment type="caution">
    <text evidence="7">The sequence shown here is derived from an EMBL/GenBank/DDBJ whole genome shotgun (WGS) entry which is preliminary data.</text>
</comment>
<evidence type="ECO:0000256" key="1">
    <source>
        <dbReference type="ARBA" id="ARBA00004123"/>
    </source>
</evidence>
<proteinExistence type="inferred from homology"/>
<dbReference type="GO" id="GO:0034080">
    <property type="term" value="P:CENP-A containing chromatin assembly"/>
    <property type="evidence" value="ECO:0007669"/>
    <property type="project" value="TreeGrafter"/>
</dbReference>
<keyword evidence="4" id="KW-0158">Chromosome</keyword>
<dbReference type="PANTHER" id="PTHR48208:SF2">
    <property type="entry name" value="CENTROMERE PROTEIN I"/>
    <property type="match status" value="1"/>
</dbReference>
<dbReference type="AlphaFoldDB" id="A0A1V6PGF5"/>
<evidence type="ECO:0000256" key="6">
    <source>
        <dbReference type="ARBA" id="ARBA00023328"/>
    </source>
</evidence>
<accession>A0A1V6PGF5</accession>
<evidence type="ECO:0000256" key="4">
    <source>
        <dbReference type="ARBA" id="ARBA00022454"/>
    </source>
</evidence>
<dbReference type="InterPro" id="IPR012485">
    <property type="entry name" value="CENP-I"/>
</dbReference>
<dbReference type="Proteomes" id="UP000191522">
    <property type="component" value="Unassembled WGS sequence"/>
</dbReference>
<dbReference type="EMBL" id="MDYL01000006">
    <property type="protein sequence ID" value="OQD75742.1"/>
    <property type="molecule type" value="Genomic_DNA"/>
</dbReference>
<organism evidence="7 8">
    <name type="scientific">Penicillium decumbens</name>
    <dbReference type="NCBI Taxonomy" id="69771"/>
    <lineage>
        <taxon>Eukaryota</taxon>
        <taxon>Fungi</taxon>
        <taxon>Dikarya</taxon>
        <taxon>Ascomycota</taxon>
        <taxon>Pezizomycotina</taxon>
        <taxon>Eurotiomycetes</taxon>
        <taxon>Eurotiomycetidae</taxon>
        <taxon>Eurotiales</taxon>
        <taxon>Aspergillaceae</taxon>
        <taxon>Penicillium</taxon>
    </lineage>
</organism>
<dbReference type="PANTHER" id="PTHR48208">
    <property type="entry name" value="CENTROMERE PROTEIN I"/>
    <property type="match status" value="1"/>
</dbReference>
<gene>
    <name evidence="7" type="ORF">PENDEC_c006G04041</name>
</gene>
<dbReference type="GO" id="GO:0000070">
    <property type="term" value="P:mitotic sister chromatid segregation"/>
    <property type="evidence" value="ECO:0007669"/>
    <property type="project" value="TreeGrafter"/>
</dbReference>